<dbReference type="PROSITE" id="PS51444">
    <property type="entry name" value="FH2"/>
    <property type="match status" value="1"/>
</dbReference>
<dbReference type="Proteomes" id="UP000015102">
    <property type="component" value="Unassembled WGS sequence"/>
</dbReference>
<proteinExistence type="inferred from homology"/>
<dbReference type="GO" id="GO:0045010">
    <property type="term" value="P:actin nucleation"/>
    <property type="evidence" value="ECO:0007669"/>
    <property type="project" value="InterPro"/>
</dbReference>
<evidence type="ECO:0000256" key="1">
    <source>
        <dbReference type="ARBA" id="ARBA00005271"/>
    </source>
</evidence>
<sequence>MRPLFWTRIIAPKPEASETKDECDETDSVVCSNHHLWQEIDETSLDNMNEFTELFSRQPLEPKQKTDTIKPVKIKNIKILDSKRSQNVGIFARSLHVDIEDIEQAIYNIDTSVVNLDILQHIMVIRGTSDELEAIKKAADGEVPLDAPEQFLLKIDQISFSSERISCIILQHEFDEISNGFCRRLKNLKELSEYMICSENLKMLFSIILTLGNYMNGGNRVRGQADGFGLEILGKLKDVKSKDNKITLLHFIVKTYIHRHRKEGIALHDISLPIPEPSGKLIFS</sequence>
<dbReference type="EnsemblMetazoa" id="MESCA002517-RA">
    <property type="protein sequence ID" value="MESCA002517-PA"/>
    <property type="gene ID" value="MESCA002517"/>
</dbReference>
<dbReference type="HOGENOM" id="CLU_010208_2_0_1"/>
<dbReference type="STRING" id="36166.T1GGJ6"/>
<dbReference type="Pfam" id="PF02181">
    <property type="entry name" value="FH2"/>
    <property type="match status" value="1"/>
</dbReference>
<dbReference type="InterPro" id="IPR001265">
    <property type="entry name" value="Formin_Cappuccino_subfam"/>
</dbReference>
<evidence type="ECO:0000259" key="2">
    <source>
        <dbReference type="PROSITE" id="PS51444"/>
    </source>
</evidence>
<dbReference type="OMA" id="PERTHCI"/>
<dbReference type="GO" id="GO:0051015">
    <property type="term" value="F:actin filament binding"/>
    <property type="evidence" value="ECO:0007669"/>
    <property type="project" value="TreeGrafter"/>
</dbReference>
<name>T1GGJ6_MEGSC</name>
<dbReference type="GO" id="GO:0005884">
    <property type="term" value="C:actin filament"/>
    <property type="evidence" value="ECO:0007669"/>
    <property type="project" value="InterPro"/>
</dbReference>
<dbReference type="EMBL" id="CAQQ02038839">
    <property type="status" value="NOT_ANNOTATED_CDS"/>
    <property type="molecule type" value="Genomic_DNA"/>
</dbReference>
<evidence type="ECO:0000313" key="3">
    <source>
        <dbReference type="EnsemblMetazoa" id="MESCA002517-PA"/>
    </source>
</evidence>
<dbReference type="Gene3D" id="1.20.58.2220">
    <property type="entry name" value="Formin, FH2 domain"/>
    <property type="match status" value="1"/>
</dbReference>
<dbReference type="GO" id="GO:0030866">
    <property type="term" value="P:cortical actin cytoskeleton organization"/>
    <property type="evidence" value="ECO:0007669"/>
    <property type="project" value="TreeGrafter"/>
</dbReference>
<dbReference type="PRINTS" id="PR00828">
    <property type="entry name" value="FORMIN"/>
</dbReference>
<dbReference type="InterPro" id="IPR015425">
    <property type="entry name" value="FH2_Formin"/>
</dbReference>
<feature type="domain" description="FH2" evidence="2">
    <location>
        <begin position="1"/>
        <end position="284"/>
    </location>
</feature>
<comment type="similarity">
    <text evidence="1">Belongs to the formin homology family. Cappuccino subfamily.</text>
</comment>
<dbReference type="PANTHER" id="PTHR45920:SF7">
    <property type="entry name" value="FORMIN-G"/>
    <property type="match status" value="1"/>
</dbReference>
<dbReference type="GO" id="GO:0005737">
    <property type="term" value="C:cytoplasm"/>
    <property type="evidence" value="ECO:0007669"/>
    <property type="project" value="TreeGrafter"/>
</dbReference>
<dbReference type="InterPro" id="IPR042201">
    <property type="entry name" value="FH2_Formin_sf"/>
</dbReference>
<protein>
    <recommendedName>
        <fullName evidence="2">FH2 domain-containing protein</fullName>
    </recommendedName>
</protein>
<reference evidence="4" key="1">
    <citation type="submission" date="2013-02" db="EMBL/GenBank/DDBJ databases">
        <authorList>
            <person name="Hughes D."/>
        </authorList>
    </citation>
    <scope>NUCLEOTIDE SEQUENCE</scope>
    <source>
        <strain>Durham</strain>
        <strain evidence="4">NC isolate 2 -- Noor lab</strain>
    </source>
</reference>
<organism evidence="3 4">
    <name type="scientific">Megaselia scalaris</name>
    <name type="common">Humpbacked fly</name>
    <name type="synonym">Phora scalaris</name>
    <dbReference type="NCBI Taxonomy" id="36166"/>
    <lineage>
        <taxon>Eukaryota</taxon>
        <taxon>Metazoa</taxon>
        <taxon>Ecdysozoa</taxon>
        <taxon>Arthropoda</taxon>
        <taxon>Hexapoda</taxon>
        <taxon>Insecta</taxon>
        <taxon>Pterygota</taxon>
        <taxon>Neoptera</taxon>
        <taxon>Endopterygota</taxon>
        <taxon>Diptera</taxon>
        <taxon>Brachycera</taxon>
        <taxon>Muscomorpha</taxon>
        <taxon>Platypezoidea</taxon>
        <taxon>Phoridae</taxon>
        <taxon>Megaseliini</taxon>
        <taxon>Megaselia</taxon>
    </lineage>
</organism>
<accession>T1GGJ6</accession>
<dbReference type="GO" id="GO:0008017">
    <property type="term" value="F:microtubule binding"/>
    <property type="evidence" value="ECO:0007669"/>
    <property type="project" value="InterPro"/>
</dbReference>
<keyword evidence="4" id="KW-1185">Reference proteome</keyword>
<reference evidence="3" key="2">
    <citation type="submission" date="2015-06" db="UniProtKB">
        <authorList>
            <consortium name="EnsemblMetazoa"/>
        </authorList>
    </citation>
    <scope>IDENTIFICATION</scope>
</reference>
<dbReference type="PANTHER" id="PTHR45920">
    <property type="entry name" value="FORMIN HOMOLOGY 2 DOMAIN CONTAINING, ISOFORM I"/>
    <property type="match status" value="1"/>
</dbReference>
<dbReference type="SMART" id="SM00498">
    <property type="entry name" value="FH2"/>
    <property type="match status" value="1"/>
</dbReference>
<dbReference type="SUPFAM" id="SSF101447">
    <property type="entry name" value="Formin homology 2 domain (FH2 domain)"/>
    <property type="match status" value="1"/>
</dbReference>
<dbReference type="AlphaFoldDB" id="T1GGJ6"/>
<evidence type="ECO:0000313" key="4">
    <source>
        <dbReference type="Proteomes" id="UP000015102"/>
    </source>
</evidence>